<protein>
    <submittedName>
        <fullName evidence="9">Sensor histidine kinase</fullName>
    </submittedName>
</protein>
<dbReference type="RefSeq" id="WP_087917487.1">
    <property type="nucleotide sequence ID" value="NZ_CP021780.1"/>
</dbReference>
<feature type="transmembrane region" description="Helical" evidence="7">
    <location>
        <begin position="10"/>
        <end position="28"/>
    </location>
</feature>
<evidence type="ECO:0000313" key="10">
    <source>
        <dbReference type="Proteomes" id="UP000249890"/>
    </source>
</evidence>
<name>A0A2Z2KLW5_9BACL</name>
<dbReference type="PROSITE" id="PS50885">
    <property type="entry name" value="HAMP"/>
    <property type="match status" value="1"/>
</dbReference>
<keyword evidence="10" id="KW-1185">Reference proteome</keyword>
<dbReference type="KEGG" id="pdh:B9T62_23465"/>
<keyword evidence="3" id="KW-0597">Phosphoprotein</keyword>
<reference evidence="9 10" key="1">
    <citation type="submission" date="2017-06" db="EMBL/GenBank/DDBJ databases">
        <title>Complete genome sequence of Paenibacillus donghaensis KCTC 13049T isolated from East Sea sediment, South Korea.</title>
        <authorList>
            <person name="Jung B.K."/>
            <person name="Hong S.-J."/>
            <person name="Shin J.-H."/>
        </authorList>
    </citation>
    <scope>NUCLEOTIDE SEQUENCE [LARGE SCALE GENOMIC DNA]</scope>
    <source>
        <strain evidence="9 10">KCTC 13049</strain>
    </source>
</reference>
<dbReference type="Pfam" id="PF02518">
    <property type="entry name" value="HATPase_c"/>
    <property type="match status" value="1"/>
</dbReference>
<dbReference type="InterPro" id="IPR036890">
    <property type="entry name" value="HATPase_C_sf"/>
</dbReference>
<evidence type="ECO:0000256" key="2">
    <source>
        <dbReference type="ARBA" id="ARBA00022475"/>
    </source>
</evidence>
<keyword evidence="4" id="KW-0808">Transferase</keyword>
<evidence type="ECO:0000313" key="9">
    <source>
        <dbReference type="EMBL" id="ASA23499.1"/>
    </source>
</evidence>
<dbReference type="InterPro" id="IPR003660">
    <property type="entry name" value="HAMP_dom"/>
</dbReference>
<dbReference type="InterPro" id="IPR010559">
    <property type="entry name" value="Sig_transdc_His_kin_internal"/>
</dbReference>
<keyword evidence="6 7" id="KW-0472">Membrane</keyword>
<dbReference type="InterPro" id="IPR003594">
    <property type="entry name" value="HATPase_dom"/>
</dbReference>
<dbReference type="CDD" id="cd06225">
    <property type="entry name" value="HAMP"/>
    <property type="match status" value="1"/>
</dbReference>
<feature type="transmembrane region" description="Helical" evidence="7">
    <location>
        <begin position="277"/>
        <end position="297"/>
    </location>
</feature>
<gene>
    <name evidence="9" type="ORF">B9T62_23465</name>
</gene>
<dbReference type="GO" id="GO:0005886">
    <property type="term" value="C:plasma membrane"/>
    <property type="evidence" value="ECO:0007669"/>
    <property type="project" value="UniProtKB-SubCell"/>
</dbReference>
<dbReference type="AlphaFoldDB" id="A0A2Z2KLW5"/>
<dbReference type="InterPro" id="IPR050640">
    <property type="entry name" value="Bact_2-comp_sensor_kinase"/>
</dbReference>
<comment type="subcellular location">
    <subcellularLocation>
        <location evidence="1">Cell membrane</location>
        <topology evidence="1">Multi-pass membrane protein</topology>
    </subcellularLocation>
</comment>
<evidence type="ECO:0000256" key="6">
    <source>
        <dbReference type="ARBA" id="ARBA00023136"/>
    </source>
</evidence>
<dbReference type="Gene3D" id="3.30.565.10">
    <property type="entry name" value="Histidine kinase-like ATPase, C-terminal domain"/>
    <property type="match status" value="1"/>
</dbReference>
<organism evidence="9 10">
    <name type="scientific">Paenibacillus donghaensis</name>
    <dbReference type="NCBI Taxonomy" id="414771"/>
    <lineage>
        <taxon>Bacteria</taxon>
        <taxon>Bacillati</taxon>
        <taxon>Bacillota</taxon>
        <taxon>Bacilli</taxon>
        <taxon>Bacillales</taxon>
        <taxon>Paenibacillaceae</taxon>
        <taxon>Paenibacillus</taxon>
    </lineage>
</organism>
<dbReference type="Gene3D" id="6.10.340.10">
    <property type="match status" value="1"/>
</dbReference>
<dbReference type="Pfam" id="PF00672">
    <property type="entry name" value="HAMP"/>
    <property type="match status" value="1"/>
</dbReference>
<sequence length="576" mass="66492">MNRRITMKRFLYFFVFFLLLTLSLFYWLNNISSRTLQKNLIRSSMNQMDYAESMLNNVFSEASLYGIQYTVEDRVRLYYREKHSLDNYDAQMKKNEINNRISNSLLSIQSVDSIGIFWKKDGDFISTRNDSSLLAVLKDVTSQGWKFVDGKLYYFSLSPIMKPEYQPSDIQYVVGIKLKTEALTDLLSKAVNSDSSRAFFLANKNLLINDKPVDKAIVEKAKLSVAPNYGTIMKFDYYSKKGDYYILSKYLPQINTYLVTYTRVSDFLVPLNHTRQVFFMGIAAIFLIGLIIILIFYRNFYRSVHILNKKFLRVEQGHYNTRITTSANGEFNQLFRSFNHMIAQTQSLFASLKLETALRKTAEFKQLQAQINPHFLYNTLFYIISVARTSPESVERMGKHLAEYYRYMTKLDSSKITFGTELKLAEHYLIIISLCKDLEYDIQLPPELDSFPIMPLIIQPMLENAVQHGIESRIGAHRISVVVEKRENELQIKISDDGKGMDSGVVRFLRDQLDADQAPVGTRGTGLWNVNQRLKNVYGKASGLSFFRNDWGGITITAHLHLNQSEGGNYAIIDRG</sequence>
<proteinExistence type="predicted"/>
<dbReference type="Proteomes" id="UP000249890">
    <property type="component" value="Chromosome"/>
</dbReference>
<evidence type="ECO:0000259" key="8">
    <source>
        <dbReference type="PROSITE" id="PS50885"/>
    </source>
</evidence>
<dbReference type="PANTHER" id="PTHR34220:SF7">
    <property type="entry name" value="SENSOR HISTIDINE KINASE YPDA"/>
    <property type="match status" value="1"/>
</dbReference>
<keyword evidence="5 9" id="KW-0418">Kinase</keyword>
<keyword evidence="7" id="KW-0812">Transmembrane</keyword>
<keyword evidence="7" id="KW-1133">Transmembrane helix</keyword>
<evidence type="ECO:0000256" key="1">
    <source>
        <dbReference type="ARBA" id="ARBA00004651"/>
    </source>
</evidence>
<dbReference type="GO" id="GO:0000155">
    <property type="term" value="F:phosphorelay sensor kinase activity"/>
    <property type="evidence" value="ECO:0007669"/>
    <property type="project" value="InterPro"/>
</dbReference>
<evidence type="ECO:0000256" key="7">
    <source>
        <dbReference type="SAM" id="Phobius"/>
    </source>
</evidence>
<dbReference type="PANTHER" id="PTHR34220">
    <property type="entry name" value="SENSOR HISTIDINE KINASE YPDA"/>
    <property type="match status" value="1"/>
</dbReference>
<accession>A0A2Z2KLW5</accession>
<dbReference type="SMART" id="SM00304">
    <property type="entry name" value="HAMP"/>
    <property type="match status" value="1"/>
</dbReference>
<dbReference type="SUPFAM" id="SSF55874">
    <property type="entry name" value="ATPase domain of HSP90 chaperone/DNA topoisomerase II/histidine kinase"/>
    <property type="match status" value="1"/>
</dbReference>
<evidence type="ECO:0000256" key="3">
    <source>
        <dbReference type="ARBA" id="ARBA00022553"/>
    </source>
</evidence>
<evidence type="ECO:0000256" key="4">
    <source>
        <dbReference type="ARBA" id="ARBA00022679"/>
    </source>
</evidence>
<dbReference type="Pfam" id="PF06580">
    <property type="entry name" value="His_kinase"/>
    <property type="match status" value="1"/>
</dbReference>
<dbReference type="OrthoDB" id="2521939at2"/>
<dbReference type="EMBL" id="CP021780">
    <property type="protein sequence ID" value="ASA23499.1"/>
    <property type="molecule type" value="Genomic_DNA"/>
</dbReference>
<evidence type="ECO:0000256" key="5">
    <source>
        <dbReference type="ARBA" id="ARBA00022777"/>
    </source>
</evidence>
<keyword evidence="2" id="KW-1003">Cell membrane</keyword>
<dbReference type="SUPFAM" id="SSF158472">
    <property type="entry name" value="HAMP domain-like"/>
    <property type="match status" value="1"/>
</dbReference>
<feature type="domain" description="HAMP" evidence="8">
    <location>
        <begin position="298"/>
        <end position="350"/>
    </location>
</feature>